<accession>A0AA38BXW2</accession>
<keyword evidence="5" id="KW-0325">Glycoprotein</keyword>
<feature type="non-terminal residue" evidence="8">
    <location>
        <position position="1"/>
    </location>
</feature>
<evidence type="ECO:0000256" key="4">
    <source>
        <dbReference type="ARBA" id="ARBA00022729"/>
    </source>
</evidence>
<reference evidence="8 9" key="1">
    <citation type="journal article" date="2021" name="Nat. Plants">
        <title>The Taxus genome provides insights into paclitaxel biosynthesis.</title>
        <authorList>
            <person name="Xiong X."/>
            <person name="Gou J."/>
            <person name="Liao Q."/>
            <person name="Li Y."/>
            <person name="Zhou Q."/>
            <person name="Bi G."/>
            <person name="Li C."/>
            <person name="Du R."/>
            <person name="Wang X."/>
            <person name="Sun T."/>
            <person name="Guo L."/>
            <person name="Liang H."/>
            <person name="Lu P."/>
            <person name="Wu Y."/>
            <person name="Zhang Z."/>
            <person name="Ro D.K."/>
            <person name="Shang Y."/>
            <person name="Huang S."/>
            <person name="Yan J."/>
        </authorList>
    </citation>
    <scope>NUCLEOTIDE SEQUENCE [LARGE SCALE GENOMIC DNA]</scope>
    <source>
        <strain evidence="8">Ta-2019</strain>
    </source>
</reference>
<comment type="caution">
    <text evidence="8">The sequence shown here is derived from an EMBL/GenBank/DDBJ whole genome shotgun (WGS) entry which is preliminary data.</text>
</comment>
<evidence type="ECO:0000256" key="6">
    <source>
        <dbReference type="SAM" id="SignalP"/>
    </source>
</evidence>
<name>A0AA38BXW2_TAXCH</name>
<evidence type="ECO:0000256" key="1">
    <source>
        <dbReference type="ARBA" id="ARBA00004196"/>
    </source>
</evidence>
<keyword evidence="3" id="KW-0964">Secreted</keyword>
<evidence type="ECO:0000313" key="9">
    <source>
        <dbReference type="Proteomes" id="UP000824469"/>
    </source>
</evidence>
<proteinExistence type="predicted"/>
<evidence type="ECO:0000256" key="2">
    <source>
        <dbReference type="ARBA" id="ARBA00004613"/>
    </source>
</evidence>
<feature type="signal peptide" evidence="6">
    <location>
        <begin position="1"/>
        <end position="26"/>
    </location>
</feature>
<keyword evidence="9" id="KW-1185">Reference proteome</keyword>
<evidence type="ECO:0000259" key="7">
    <source>
        <dbReference type="Pfam" id="PF04862"/>
    </source>
</evidence>
<gene>
    <name evidence="8" type="ORF">KI387_034688</name>
</gene>
<dbReference type="Proteomes" id="UP000824469">
    <property type="component" value="Unassembled WGS sequence"/>
</dbReference>
<comment type="subcellular location">
    <subcellularLocation>
        <location evidence="1">Cell envelope</location>
    </subcellularLocation>
    <subcellularLocation>
        <location evidence="2">Secreted</location>
    </subcellularLocation>
</comment>
<dbReference type="EMBL" id="JAHRHJ020003813">
    <property type="protein sequence ID" value="KAH9290571.1"/>
    <property type="molecule type" value="Genomic_DNA"/>
</dbReference>
<dbReference type="InterPro" id="IPR052437">
    <property type="entry name" value="Pectin_Meth_Modulator"/>
</dbReference>
<organism evidence="8 9">
    <name type="scientific">Taxus chinensis</name>
    <name type="common">Chinese yew</name>
    <name type="synonym">Taxus wallichiana var. chinensis</name>
    <dbReference type="NCBI Taxonomy" id="29808"/>
    <lineage>
        <taxon>Eukaryota</taxon>
        <taxon>Viridiplantae</taxon>
        <taxon>Streptophyta</taxon>
        <taxon>Embryophyta</taxon>
        <taxon>Tracheophyta</taxon>
        <taxon>Spermatophyta</taxon>
        <taxon>Pinopsida</taxon>
        <taxon>Pinidae</taxon>
        <taxon>Conifers II</taxon>
        <taxon>Cupressales</taxon>
        <taxon>Taxaceae</taxon>
        <taxon>Taxus</taxon>
    </lineage>
</organism>
<dbReference type="GO" id="GO:0005576">
    <property type="term" value="C:extracellular region"/>
    <property type="evidence" value="ECO:0007669"/>
    <property type="project" value="UniProtKB-SubCell"/>
</dbReference>
<evidence type="ECO:0000256" key="3">
    <source>
        <dbReference type="ARBA" id="ARBA00022525"/>
    </source>
</evidence>
<evidence type="ECO:0000313" key="8">
    <source>
        <dbReference type="EMBL" id="KAH9290571.1"/>
    </source>
</evidence>
<keyword evidence="4 6" id="KW-0732">Signal</keyword>
<feature type="non-terminal residue" evidence="8">
    <location>
        <position position="104"/>
    </location>
</feature>
<dbReference type="Pfam" id="PF04862">
    <property type="entry name" value="DUF642"/>
    <property type="match status" value="1"/>
</dbReference>
<sequence length="104" mass="11600">RAHFNMFKLLFSCVFLVFLFCHWSLAAPIKNGLLLNGNFEYAPKASALNGTEIIGSMSLPFWRIRGFVEYISSGQKQGDMLLVVPQGGHAARLGNEAQLIQRVE</sequence>
<dbReference type="PANTHER" id="PTHR31265">
    <property type="entry name" value="OS02G0527500 PROTEIN-RELATED"/>
    <property type="match status" value="1"/>
</dbReference>
<evidence type="ECO:0000256" key="5">
    <source>
        <dbReference type="ARBA" id="ARBA00023180"/>
    </source>
</evidence>
<feature type="chain" id="PRO_5041328853" description="DUF642 domain-containing protein" evidence="6">
    <location>
        <begin position="27"/>
        <end position="104"/>
    </location>
</feature>
<dbReference type="AlphaFoldDB" id="A0AA38BXW2"/>
<protein>
    <recommendedName>
        <fullName evidence="7">DUF642 domain-containing protein</fullName>
    </recommendedName>
</protein>
<dbReference type="InterPro" id="IPR006946">
    <property type="entry name" value="DGR2-like_dom"/>
</dbReference>
<feature type="domain" description="DUF642" evidence="7">
    <location>
        <begin position="32"/>
        <end position="103"/>
    </location>
</feature>